<keyword evidence="3" id="KW-1185">Reference proteome</keyword>
<evidence type="ECO:0000313" key="2">
    <source>
        <dbReference type="EMBL" id="CAB1423310.1"/>
    </source>
</evidence>
<dbReference type="AlphaFoldDB" id="A0A9N7U2I1"/>
<gene>
    <name evidence="2" type="ORF">PLEPLA_LOCUS11229</name>
</gene>
<feature type="transmembrane region" description="Helical" evidence="1">
    <location>
        <begin position="45"/>
        <end position="69"/>
    </location>
</feature>
<comment type="caution">
    <text evidence="2">The sequence shown here is derived from an EMBL/GenBank/DDBJ whole genome shotgun (WGS) entry which is preliminary data.</text>
</comment>
<organism evidence="2 3">
    <name type="scientific">Pleuronectes platessa</name>
    <name type="common">European plaice</name>
    <dbReference type="NCBI Taxonomy" id="8262"/>
    <lineage>
        <taxon>Eukaryota</taxon>
        <taxon>Metazoa</taxon>
        <taxon>Chordata</taxon>
        <taxon>Craniata</taxon>
        <taxon>Vertebrata</taxon>
        <taxon>Euteleostomi</taxon>
        <taxon>Actinopterygii</taxon>
        <taxon>Neopterygii</taxon>
        <taxon>Teleostei</taxon>
        <taxon>Neoteleostei</taxon>
        <taxon>Acanthomorphata</taxon>
        <taxon>Carangaria</taxon>
        <taxon>Pleuronectiformes</taxon>
        <taxon>Pleuronectoidei</taxon>
        <taxon>Pleuronectidae</taxon>
        <taxon>Pleuronectes</taxon>
    </lineage>
</organism>
<accession>A0A9N7U2I1</accession>
<keyword evidence="1" id="KW-0472">Membrane</keyword>
<proteinExistence type="predicted"/>
<reference evidence="2" key="1">
    <citation type="submission" date="2020-03" db="EMBL/GenBank/DDBJ databases">
        <authorList>
            <person name="Weist P."/>
        </authorList>
    </citation>
    <scope>NUCLEOTIDE SEQUENCE</scope>
</reference>
<keyword evidence="1" id="KW-1133">Transmembrane helix</keyword>
<keyword evidence="1" id="KW-0812">Transmembrane</keyword>
<dbReference type="EMBL" id="CADEAL010000646">
    <property type="protein sequence ID" value="CAB1423310.1"/>
    <property type="molecule type" value="Genomic_DNA"/>
</dbReference>
<dbReference type="Proteomes" id="UP001153269">
    <property type="component" value="Unassembled WGS sequence"/>
</dbReference>
<name>A0A9N7U2I1_PLEPL</name>
<sequence length="179" mass="19604">MFPTRPGASTHFFIFIFSILIIIFISIFIIIFISLFFFVSISSSSIITIIIFIFIFFLIIITLIIIIFINSSSSAGKLPPVCAPGFQPITCCRLQPVPTWVYHASCPSSSSLPHSSFPPPPLGSQWRRSCLPARPAIGRAPSKLSVRSPACQLKPRWSRALTNGCASPSCLRTEPGMAA</sequence>
<protein>
    <submittedName>
        <fullName evidence="2">Uncharacterized protein</fullName>
    </submittedName>
</protein>
<evidence type="ECO:0000256" key="1">
    <source>
        <dbReference type="SAM" id="Phobius"/>
    </source>
</evidence>
<evidence type="ECO:0000313" key="3">
    <source>
        <dbReference type="Proteomes" id="UP001153269"/>
    </source>
</evidence>
<feature type="transmembrane region" description="Helical" evidence="1">
    <location>
        <begin position="12"/>
        <end position="39"/>
    </location>
</feature>